<feature type="chain" id="PRO_5043041459" evidence="3">
    <location>
        <begin position="26"/>
        <end position="203"/>
    </location>
</feature>
<evidence type="ECO:0000256" key="3">
    <source>
        <dbReference type="SAM" id="SignalP"/>
    </source>
</evidence>
<evidence type="ECO:0000256" key="2">
    <source>
        <dbReference type="ARBA" id="ARBA00023157"/>
    </source>
</evidence>
<sequence length="203" mass="22162">MKTINSFLTLLMFLLLTFTTKPIIASGVKDTDGSMLENGGDYFILPSFDEEGGGVTIASIGTLPLAIVQSASKDSLGLPVSISNTEGTMIILAHEMVNIKFPNFPDCNNFSTCMLVMDESVNVWYLGIGNVADYPSHQIKMGKFQIKEYNSDYKLTFCGDANTSSCEDVGIYIDGDRNRRLVLSEVGTVVKIKNAHKSHLADD</sequence>
<evidence type="ECO:0000313" key="4">
    <source>
        <dbReference type="EMBL" id="KAK7393668.1"/>
    </source>
</evidence>
<evidence type="ECO:0000256" key="1">
    <source>
        <dbReference type="ARBA" id="ARBA00005440"/>
    </source>
</evidence>
<gene>
    <name evidence="4" type="ORF">VNO78_22231</name>
</gene>
<dbReference type="Pfam" id="PF00197">
    <property type="entry name" value="Kunitz_legume"/>
    <property type="match status" value="1"/>
</dbReference>
<proteinExistence type="inferred from homology"/>
<dbReference type="SUPFAM" id="SSF50386">
    <property type="entry name" value="STI-like"/>
    <property type="match status" value="1"/>
</dbReference>
<dbReference type="Proteomes" id="UP001386955">
    <property type="component" value="Unassembled WGS sequence"/>
</dbReference>
<dbReference type="SMART" id="SM00452">
    <property type="entry name" value="STI"/>
    <property type="match status" value="1"/>
</dbReference>
<feature type="signal peptide" evidence="3">
    <location>
        <begin position="1"/>
        <end position="25"/>
    </location>
</feature>
<organism evidence="4 5">
    <name type="scientific">Psophocarpus tetragonolobus</name>
    <name type="common">Winged bean</name>
    <name type="synonym">Dolichos tetragonolobus</name>
    <dbReference type="NCBI Taxonomy" id="3891"/>
    <lineage>
        <taxon>Eukaryota</taxon>
        <taxon>Viridiplantae</taxon>
        <taxon>Streptophyta</taxon>
        <taxon>Embryophyta</taxon>
        <taxon>Tracheophyta</taxon>
        <taxon>Spermatophyta</taxon>
        <taxon>Magnoliopsida</taxon>
        <taxon>eudicotyledons</taxon>
        <taxon>Gunneridae</taxon>
        <taxon>Pentapetalae</taxon>
        <taxon>rosids</taxon>
        <taxon>fabids</taxon>
        <taxon>Fabales</taxon>
        <taxon>Fabaceae</taxon>
        <taxon>Papilionoideae</taxon>
        <taxon>50 kb inversion clade</taxon>
        <taxon>NPAAA clade</taxon>
        <taxon>indigoferoid/millettioid clade</taxon>
        <taxon>Phaseoleae</taxon>
        <taxon>Psophocarpus</taxon>
    </lineage>
</organism>
<dbReference type="InterPro" id="IPR002160">
    <property type="entry name" value="Prot_inh_Kunz-lg"/>
</dbReference>
<comment type="similarity">
    <text evidence="1">Belongs to the protease inhibitor I3 (leguminous Kunitz-type inhibitor) family.</text>
</comment>
<dbReference type="EMBL" id="JAYMYS010000005">
    <property type="protein sequence ID" value="KAK7393668.1"/>
    <property type="molecule type" value="Genomic_DNA"/>
</dbReference>
<dbReference type="PANTHER" id="PTHR33107">
    <property type="entry name" value="KUNITZ TRYPSIN INHIBITOR 2"/>
    <property type="match status" value="1"/>
</dbReference>
<reference evidence="4 5" key="1">
    <citation type="submission" date="2024-01" db="EMBL/GenBank/DDBJ databases">
        <title>The genomes of 5 underutilized Papilionoideae crops provide insights into root nodulation and disease resistanc.</title>
        <authorList>
            <person name="Jiang F."/>
        </authorList>
    </citation>
    <scope>NUCLEOTIDE SEQUENCE [LARGE SCALE GENOMIC DNA]</scope>
    <source>
        <strain evidence="4">DUOXIRENSHENG_FW03</strain>
        <tissue evidence="4">Leaves</tissue>
    </source>
</reference>
<keyword evidence="5" id="KW-1185">Reference proteome</keyword>
<accession>A0AAN9XJ01</accession>
<dbReference type="Gene3D" id="2.80.10.50">
    <property type="match status" value="1"/>
</dbReference>
<dbReference type="PANTHER" id="PTHR33107:SF81">
    <property type="entry name" value="TRYPSIN INHIBITOR A"/>
    <property type="match status" value="1"/>
</dbReference>
<protein>
    <submittedName>
        <fullName evidence="4">Uncharacterized protein</fullName>
    </submittedName>
</protein>
<comment type="caution">
    <text evidence="4">The sequence shown here is derived from an EMBL/GenBank/DDBJ whole genome shotgun (WGS) entry which is preliminary data.</text>
</comment>
<keyword evidence="2" id="KW-1015">Disulfide bond</keyword>
<dbReference type="GO" id="GO:0004866">
    <property type="term" value="F:endopeptidase inhibitor activity"/>
    <property type="evidence" value="ECO:0007669"/>
    <property type="project" value="InterPro"/>
</dbReference>
<name>A0AAN9XJ01_PSOTE</name>
<keyword evidence="3" id="KW-0732">Signal</keyword>
<dbReference type="AlphaFoldDB" id="A0AAN9XJ01"/>
<evidence type="ECO:0000313" key="5">
    <source>
        <dbReference type="Proteomes" id="UP001386955"/>
    </source>
</evidence>
<dbReference type="InterPro" id="IPR011065">
    <property type="entry name" value="Kunitz_inhibitor_STI-like_sf"/>
</dbReference>